<feature type="domain" description="Signal transduction histidine kinase internal region" evidence="2">
    <location>
        <begin position="162"/>
        <end position="241"/>
    </location>
</feature>
<dbReference type="InterPro" id="IPR050640">
    <property type="entry name" value="Bact_2-comp_sensor_kinase"/>
</dbReference>
<dbReference type="Pfam" id="PF06580">
    <property type="entry name" value="His_kinase"/>
    <property type="match status" value="1"/>
</dbReference>
<keyword evidence="1" id="KW-0812">Transmembrane</keyword>
<dbReference type="RefSeq" id="WP_224462109.1">
    <property type="nucleotide sequence ID" value="NZ_JAIQZE010000016.1"/>
</dbReference>
<dbReference type="Gene3D" id="3.30.565.10">
    <property type="entry name" value="Histidine kinase-like ATPase, C-terminal domain"/>
    <property type="match status" value="1"/>
</dbReference>
<organism evidence="3 4">
    <name type="scientific">Psychroflexus longus</name>
    <dbReference type="NCBI Taxonomy" id="2873596"/>
    <lineage>
        <taxon>Bacteria</taxon>
        <taxon>Pseudomonadati</taxon>
        <taxon>Bacteroidota</taxon>
        <taxon>Flavobacteriia</taxon>
        <taxon>Flavobacteriales</taxon>
        <taxon>Flavobacteriaceae</taxon>
        <taxon>Psychroflexus</taxon>
    </lineage>
</organism>
<evidence type="ECO:0000256" key="1">
    <source>
        <dbReference type="SAM" id="Phobius"/>
    </source>
</evidence>
<keyword evidence="3" id="KW-0808">Transferase</keyword>
<dbReference type="InterPro" id="IPR010559">
    <property type="entry name" value="Sig_transdc_His_kin_internal"/>
</dbReference>
<dbReference type="EMBL" id="JAIQZE010000016">
    <property type="protein sequence ID" value="MBZ9779779.1"/>
    <property type="molecule type" value="Genomic_DNA"/>
</dbReference>
<protein>
    <submittedName>
        <fullName evidence="3">Histidine kinase</fullName>
    </submittedName>
</protein>
<dbReference type="InterPro" id="IPR036890">
    <property type="entry name" value="HATPase_C_sf"/>
</dbReference>
<dbReference type="PANTHER" id="PTHR34220:SF7">
    <property type="entry name" value="SENSOR HISTIDINE KINASE YPDA"/>
    <property type="match status" value="1"/>
</dbReference>
<feature type="transmembrane region" description="Helical" evidence="1">
    <location>
        <begin position="47"/>
        <end position="65"/>
    </location>
</feature>
<keyword evidence="1" id="KW-0472">Membrane</keyword>
<name>A0ABS7XN37_9FLAO</name>
<gene>
    <name evidence="3" type="ORF">LB452_12695</name>
</gene>
<dbReference type="PANTHER" id="PTHR34220">
    <property type="entry name" value="SENSOR HISTIDINE KINASE YPDA"/>
    <property type="match status" value="1"/>
</dbReference>
<dbReference type="Proteomes" id="UP001199314">
    <property type="component" value="Unassembled WGS sequence"/>
</dbReference>
<keyword evidence="3" id="KW-0418">Kinase</keyword>
<feature type="transmembrane region" description="Helical" evidence="1">
    <location>
        <begin position="120"/>
        <end position="142"/>
    </location>
</feature>
<evidence type="ECO:0000259" key="2">
    <source>
        <dbReference type="Pfam" id="PF06580"/>
    </source>
</evidence>
<accession>A0ABS7XN37</accession>
<comment type="caution">
    <text evidence="3">The sequence shown here is derived from an EMBL/GenBank/DDBJ whole genome shotgun (WGS) entry which is preliminary data.</text>
</comment>
<dbReference type="GO" id="GO:0016301">
    <property type="term" value="F:kinase activity"/>
    <property type="evidence" value="ECO:0007669"/>
    <property type="project" value="UniProtKB-KW"/>
</dbReference>
<keyword evidence="1" id="KW-1133">Transmembrane helix</keyword>
<feature type="transmembrane region" description="Helical" evidence="1">
    <location>
        <begin position="12"/>
        <end position="35"/>
    </location>
</feature>
<proteinExistence type="predicted"/>
<reference evidence="4" key="1">
    <citation type="submission" date="2023-07" db="EMBL/GenBank/DDBJ databases">
        <title>Novel species isolated from saline lakes on Tibetan Plateau.</title>
        <authorList>
            <person name="Lu H."/>
        </authorList>
    </citation>
    <scope>NUCLEOTIDE SEQUENCE [LARGE SCALE GENOMIC DNA]</scope>
    <source>
        <strain evidence="4">CAK8W</strain>
    </source>
</reference>
<evidence type="ECO:0000313" key="4">
    <source>
        <dbReference type="Proteomes" id="UP001199314"/>
    </source>
</evidence>
<evidence type="ECO:0000313" key="3">
    <source>
        <dbReference type="EMBL" id="MBZ9779779.1"/>
    </source>
</evidence>
<feature type="transmembrane region" description="Helical" evidence="1">
    <location>
        <begin position="77"/>
        <end position="100"/>
    </location>
</feature>
<keyword evidence="4" id="KW-1185">Reference proteome</keyword>
<sequence length="342" mass="39387">MKETSLQTLIKFIWISALIALFIHLINFIAVGWSLNYLTNYKAILGHFAYAFIIGIFNIVFITFIQSKFSWRKEPKALIIIGIPGTVIVSVFGFFVARIVHSVWIYGHTFERFLENESVFSYVFAVLIAIIVSLAFHAYYFYRFGADAELRAQKEIIEHTKAKHKALKDQLDPHFLFNSLSVLASLIEEDPKRATEFTTSLSKVYRYVLDQRQEDLVSISSELDFAKVYLNLLSTRFEDSLIYSIDVSDESDFTVPLSLQLLIENAVKHNKVTEKNPLHIKIYKTEDYLVIQNNVSPKATNSERSGIGLLNIKKRFEVYTKTLIEIEKKSNTFTVKLPLIKT</sequence>